<dbReference type="InterPro" id="IPR000477">
    <property type="entry name" value="RT_dom"/>
</dbReference>
<name>A0A814F5I3_9BILA</name>
<evidence type="ECO:0000313" key="5">
    <source>
        <dbReference type="EMBL" id="CAF3850982.1"/>
    </source>
</evidence>
<dbReference type="Proteomes" id="UP000663829">
    <property type="component" value="Unassembled WGS sequence"/>
</dbReference>
<reference evidence="2" key="1">
    <citation type="submission" date="2021-02" db="EMBL/GenBank/DDBJ databases">
        <authorList>
            <person name="Nowell W R."/>
        </authorList>
    </citation>
    <scope>NUCLEOTIDE SEQUENCE</scope>
</reference>
<evidence type="ECO:0000313" key="4">
    <source>
        <dbReference type="EMBL" id="CAF3753060.1"/>
    </source>
</evidence>
<organism evidence="2 6">
    <name type="scientific">Didymodactylos carnosus</name>
    <dbReference type="NCBI Taxonomy" id="1234261"/>
    <lineage>
        <taxon>Eukaryota</taxon>
        <taxon>Metazoa</taxon>
        <taxon>Spiralia</taxon>
        <taxon>Gnathifera</taxon>
        <taxon>Rotifera</taxon>
        <taxon>Eurotatoria</taxon>
        <taxon>Bdelloidea</taxon>
        <taxon>Philodinida</taxon>
        <taxon>Philodinidae</taxon>
        <taxon>Didymodactylos</taxon>
    </lineage>
</organism>
<dbReference type="EMBL" id="CAJNOK010009409">
    <property type="protein sequence ID" value="CAF1089271.1"/>
    <property type="molecule type" value="Genomic_DNA"/>
</dbReference>
<protein>
    <recommendedName>
        <fullName evidence="1">Reverse transcriptase domain-containing protein</fullName>
    </recommendedName>
</protein>
<dbReference type="EMBL" id="CAJOBC010002819">
    <property type="protein sequence ID" value="CAF3753060.1"/>
    <property type="molecule type" value="Genomic_DNA"/>
</dbReference>
<dbReference type="Pfam" id="PF00078">
    <property type="entry name" value="RVT_1"/>
    <property type="match status" value="1"/>
</dbReference>
<dbReference type="Proteomes" id="UP000677228">
    <property type="component" value="Unassembled WGS sequence"/>
</dbReference>
<evidence type="ECO:0000259" key="1">
    <source>
        <dbReference type="Pfam" id="PF00078"/>
    </source>
</evidence>
<accession>A0A814F5I3</accession>
<evidence type="ECO:0000313" key="2">
    <source>
        <dbReference type="EMBL" id="CAF0980518.1"/>
    </source>
</evidence>
<dbReference type="Proteomes" id="UP000682733">
    <property type="component" value="Unassembled WGS sequence"/>
</dbReference>
<feature type="domain" description="Reverse transcriptase" evidence="1">
    <location>
        <begin position="34"/>
        <end position="120"/>
    </location>
</feature>
<dbReference type="EMBL" id="CAJOBA010009426">
    <property type="protein sequence ID" value="CAF3850982.1"/>
    <property type="molecule type" value="Genomic_DNA"/>
</dbReference>
<dbReference type="Proteomes" id="UP000681722">
    <property type="component" value="Unassembled WGS sequence"/>
</dbReference>
<keyword evidence="6" id="KW-1185">Reference proteome</keyword>
<evidence type="ECO:0000313" key="6">
    <source>
        <dbReference type="Proteomes" id="UP000663829"/>
    </source>
</evidence>
<gene>
    <name evidence="2" type="ORF">GPM918_LOCUS12722</name>
    <name evidence="3" type="ORF">OVA965_LOCUS18733</name>
    <name evidence="4" type="ORF">SRO942_LOCUS12722</name>
    <name evidence="5" type="ORF">TMI583_LOCUS18745</name>
</gene>
<dbReference type="EMBL" id="CAJNOQ010002819">
    <property type="protein sequence ID" value="CAF0980518.1"/>
    <property type="molecule type" value="Genomic_DNA"/>
</dbReference>
<dbReference type="PANTHER" id="PTHR47027:SF20">
    <property type="entry name" value="REVERSE TRANSCRIPTASE-LIKE PROTEIN WITH RNA-DIRECTED DNA POLYMERASE DOMAIN"/>
    <property type="match status" value="1"/>
</dbReference>
<evidence type="ECO:0000313" key="3">
    <source>
        <dbReference type="EMBL" id="CAF1089271.1"/>
    </source>
</evidence>
<dbReference type="AlphaFoldDB" id="A0A814F5I3"/>
<sequence length="172" mass="19435">MLKAGGDIIAKRLQKLLNQIWKQNKSPKQFKRGIIVKLPKKGDLCDFADDIVLIADNTQKMQEKTDRTDTHSKSIGLKINAKKINIMVVNGNKFEDNVEIMVNNNKLAKAQKFMYLGSKISQSGAIMIEINNRIAKAAYALKALNKVWQNKGIPLKTKMQLYRANVIAVYSM</sequence>
<proteinExistence type="predicted"/>
<dbReference type="PANTHER" id="PTHR47027">
    <property type="entry name" value="REVERSE TRANSCRIPTASE DOMAIN-CONTAINING PROTEIN"/>
    <property type="match status" value="1"/>
</dbReference>
<comment type="caution">
    <text evidence="2">The sequence shown here is derived from an EMBL/GenBank/DDBJ whole genome shotgun (WGS) entry which is preliminary data.</text>
</comment>
<dbReference type="OrthoDB" id="6625104at2759"/>